<organism evidence="10 11">
    <name type="scientific">Helicobacter brantae</name>
    <dbReference type="NCBI Taxonomy" id="375927"/>
    <lineage>
        <taxon>Bacteria</taxon>
        <taxon>Pseudomonadati</taxon>
        <taxon>Campylobacterota</taxon>
        <taxon>Epsilonproteobacteria</taxon>
        <taxon>Campylobacterales</taxon>
        <taxon>Helicobacteraceae</taxon>
        <taxon>Helicobacter</taxon>
    </lineage>
</organism>
<evidence type="ECO:0000256" key="4">
    <source>
        <dbReference type="ARBA" id="ARBA00022737"/>
    </source>
</evidence>
<keyword evidence="4" id="KW-0677">Repeat</keyword>
<keyword evidence="5" id="KW-0249">Electron transport</keyword>
<keyword evidence="6" id="KW-0408">Iron</keyword>
<dbReference type="NCBIfam" id="NF007013">
    <property type="entry name" value="PRK09477.1"/>
    <property type="match status" value="1"/>
</dbReference>
<keyword evidence="1" id="KW-0813">Transport</keyword>
<dbReference type="SUPFAM" id="SSF54862">
    <property type="entry name" value="4Fe-4S ferredoxins"/>
    <property type="match status" value="1"/>
</dbReference>
<accession>A0A3D8IZU7</accession>
<dbReference type="InterPro" id="IPR011886">
    <property type="entry name" value="NapH_MauN"/>
</dbReference>
<dbReference type="InterPro" id="IPR051684">
    <property type="entry name" value="Electron_Trans/Redox"/>
</dbReference>
<evidence type="ECO:0000256" key="8">
    <source>
        <dbReference type="SAM" id="Phobius"/>
    </source>
</evidence>
<dbReference type="InterPro" id="IPR017900">
    <property type="entry name" value="4Fe4S_Fe_S_CS"/>
</dbReference>
<dbReference type="GO" id="GO:0046872">
    <property type="term" value="F:metal ion binding"/>
    <property type="evidence" value="ECO:0007669"/>
    <property type="project" value="UniProtKB-KW"/>
</dbReference>
<dbReference type="PANTHER" id="PTHR30176:SF3">
    <property type="entry name" value="FERREDOXIN-TYPE PROTEIN NAPH"/>
    <property type="match status" value="1"/>
</dbReference>
<proteinExistence type="predicted"/>
<protein>
    <submittedName>
        <fullName evidence="10">Quinol dehydrogenase ferredoxin subunit NapH</fullName>
    </submittedName>
</protein>
<sequence length="301" mass="32981">MSKILKAKYLLLRRMVQLGIMILFVLGNYALLELKTSNGVQKAMLLSSENATFEGVLVSKTNLSHILSGDLSFSKLFGSIPLSDPFATLQLFVAGGSLAFDIWLGALIVSLFYGIFVGRAYCGWVCPINMVTDLSAWLRRRFSITTPLLNLPRGFKYLVLALSLVLSFLFGFGAFEAISPVSMLHRGIIFGMGFGILGVGAIFLFDLFVLKNGFCGHICPIGATFSLIGKFSILKVRHKVQNCTKCMKCIEICPEKQVLDMIGKRDARVTQMACIKCGRCIEVCGDNALEFSILGGKNENA</sequence>
<evidence type="ECO:0000313" key="10">
    <source>
        <dbReference type="EMBL" id="RDU70480.1"/>
    </source>
</evidence>
<evidence type="ECO:0000256" key="2">
    <source>
        <dbReference type="ARBA" id="ARBA00022485"/>
    </source>
</evidence>
<evidence type="ECO:0000259" key="9">
    <source>
        <dbReference type="PROSITE" id="PS51379"/>
    </source>
</evidence>
<evidence type="ECO:0000256" key="3">
    <source>
        <dbReference type="ARBA" id="ARBA00022723"/>
    </source>
</evidence>
<dbReference type="OrthoDB" id="9784262at2"/>
<evidence type="ECO:0000313" key="11">
    <source>
        <dbReference type="Proteomes" id="UP000257045"/>
    </source>
</evidence>
<keyword evidence="11" id="KW-1185">Reference proteome</keyword>
<dbReference type="EMBL" id="NXLV01000009">
    <property type="protein sequence ID" value="RDU70480.1"/>
    <property type="molecule type" value="Genomic_DNA"/>
</dbReference>
<feature type="domain" description="4Fe-4S ferredoxin-type" evidence="9">
    <location>
        <begin position="234"/>
        <end position="264"/>
    </location>
</feature>
<feature type="transmembrane region" description="Helical" evidence="8">
    <location>
        <begin position="187"/>
        <end position="210"/>
    </location>
</feature>
<dbReference type="PROSITE" id="PS51379">
    <property type="entry name" value="4FE4S_FER_2"/>
    <property type="match status" value="2"/>
</dbReference>
<dbReference type="RefSeq" id="WP_115569749.1">
    <property type="nucleotide sequence ID" value="NZ_NXLV01000009.1"/>
</dbReference>
<dbReference type="Gene3D" id="3.30.70.20">
    <property type="match status" value="1"/>
</dbReference>
<keyword evidence="7" id="KW-0411">Iron-sulfur</keyword>
<evidence type="ECO:0000256" key="7">
    <source>
        <dbReference type="ARBA" id="ARBA00023014"/>
    </source>
</evidence>
<comment type="caution">
    <text evidence="10">The sequence shown here is derived from an EMBL/GenBank/DDBJ whole genome shotgun (WGS) entry which is preliminary data.</text>
</comment>
<feature type="transmembrane region" description="Helical" evidence="8">
    <location>
        <begin position="91"/>
        <end position="113"/>
    </location>
</feature>
<dbReference type="NCBIfam" id="TIGR02163">
    <property type="entry name" value="napH"/>
    <property type="match status" value="1"/>
</dbReference>
<dbReference type="Proteomes" id="UP000257045">
    <property type="component" value="Unassembled WGS sequence"/>
</dbReference>
<keyword evidence="2" id="KW-0004">4Fe-4S</keyword>
<dbReference type="AlphaFoldDB" id="A0A3D8IZU7"/>
<evidence type="ECO:0000256" key="6">
    <source>
        <dbReference type="ARBA" id="ARBA00023004"/>
    </source>
</evidence>
<gene>
    <name evidence="10" type="ORF">CQA58_05640</name>
</gene>
<keyword evidence="8" id="KW-0472">Membrane</keyword>
<evidence type="ECO:0000256" key="1">
    <source>
        <dbReference type="ARBA" id="ARBA00022448"/>
    </source>
</evidence>
<dbReference type="GO" id="GO:0005886">
    <property type="term" value="C:plasma membrane"/>
    <property type="evidence" value="ECO:0007669"/>
    <property type="project" value="TreeGrafter"/>
</dbReference>
<reference evidence="10 11" key="1">
    <citation type="submission" date="2018-04" db="EMBL/GenBank/DDBJ databases">
        <title>Novel Campyloabacter and Helicobacter Species and Strains.</title>
        <authorList>
            <person name="Mannion A.J."/>
            <person name="Shen Z."/>
            <person name="Fox J.G."/>
        </authorList>
    </citation>
    <scope>NUCLEOTIDE SEQUENCE [LARGE SCALE GENOMIC DNA]</scope>
    <source>
        <strain evidence="10 11">MIT 04-9366</strain>
    </source>
</reference>
<feature type="transmembrane region" description="Helical" evidence="8">
    <location>
        <begin position="157"/>
        <end position="175"/>
    </location>
</feature>
<dbReference type="Pfam" id="PF13237">
    <property type="entry name" value="Fer4_10"/>
    <property type="match status" value="1"/>
</dbReference>
<dbReference type="GO" id="GO:0051539">
    <property type="term" value="F:4 iron, 4 sulfur cluster binding"/>
    <property type="evidence" value="ECO:0007669"/>
    <property type="project" value="UniProtKB-KW"/>
</dbReference>
<keyword evidence="8" id="KW-1133">Transmembrane helix</keyword>
<keyword evidence="8" id="KW-0812">Transmembrane</keyword>
<feature type="transmembrane region" description="Helical" evidence="8">
    <location>
        <begin position="12"/>
        <end position="32"/>
    </location>
</feature>
<feature type="domain" description="4Fe-4S ferredoxin-type" evidence="9">
    <location>
        <begin position="265"/>
        <end position="294"/>
    </location>
</feature>
<evidence type="ECO:0000256" key="5">
    <source>
        <dbReference type="ARBA" id="ARBA00022982"/>
    </source>
</evidence>
<dbReference type="PROSITE" id="PS00198">
    <property type="entry name" value="4FE4S_FER_1"/>
    <property type="match status" value="1"/>
</dbReference>
<name>A0A3D8IZU7_9HELI</name>
<dbReference type="Pfam" id="PF12801">
    <property type="entry name" value="Fer4_5"/>
    <property type="match status" value="2"/>
</dbReference>
<dbReference type="PANTHER" id="PTHR30176">
    <property type="entry name" value="FERREDOXIN-TYPE PROTEIN NAPH"/>
    <property type="match status" value="1"/>
</dbReference>
<dbReference type="InterPro" id="IPR017896">
    <property type="entry name" value="4Fe4S_Fe-S-bd"/>
</dbReference>
<keyword evidence="3" id="KW-0479">Metal-binding</keyword>